<evidence type="ECO:0000313" key="1">
    <source>
        <dbReference type="EMBL" id="KAJ8010891.1"/>
    </source>
</evidence>
<dbReference type="Proteomes" id="UP001157502">
    <property type="component" value="Chromosome 6"/>
</dbReference>
<reference evidence="1" key="1">
    <citation type="submission" date="2021-05" db="EMBL/GenBank/DDBJ databases">
        <authorList>
            <person name="Pan Q."/>
            <person name="Jouanno E."/>
            <person name="Zahm M."/>
            <person name="Klopp C."/>
            <person name="Cabau C."/>
            <person name="Louis A."/>
            <person name="Berthelot C."/>
            <person name="Parey E."/>
            <person name="Roest Crollius H."/>
            <person name="Montfort J."/>
            <person name="Robinson-Rechavi M."/>
            <person name="Bouchez O."/>
            <person name="Lampietro C."/>
            <person name="Lopez Roques C."/>
            <person name="Donnadieu C."/>
            <person name="Postlethwait J."/>
            <person name="Bobe J."/>
            <person name="Dillon D."/>
            <person name="Chandos A."/>
            <person name="von Hippel F."/>
            <person name="Guiguen Y."/>
        </authorList>
    </citation>
    <scope>NUCLEOTIDE SEQUENCE</scope>
    <source>
        <strain evidence="1">YG-Jan2019</strain>
    </source>
</reference>
<keyword evidence="2" id="KW-1185">Reference proteome</keyword>
<evidence type="ECO:0000313" key="2">
    <source>
        <dbReference type="Proteomes" id="UP001157502"/>
    </source>
</evidence>
<sequence>MTYNGVLHGNAVAPDDQHASNNPGQSGSIDSDAPPTRIGGKQTSPKNLWPRSNCLFCEYLEPALVPP</sequence>
<dbReference type="EMBL" id="CM055733">
    <property type="protein sequence ID" value="KAJ8010891.1"/>
    <property type="molecule type" value="Genomic_DNA"/>
</dbReference>
<name>A0ACC2H4R7_DALPE</name>
<comment type="caution">
    <text evidence="1">The sequence shown here is derived from an EMBL/GenBank/DDBJ whole genome shotgun (WGS) entry which is preliminary data.</text>
</comment>
<gene>
    <name evidence="1" type="ORF">DPEC_G00079850</name>
</gene>
<proteinExistence type="predicted"/>
<organism evidence="1 2">
    <name type="scientific">Dallia pectoralis</name>
    <name type="common">Alaska blackfish</name>
    <dbReference type="NCBI Taxonomy" id="75939"/>
    <lineage>
        <taxon>Eukaryota</taxon>
        <taxon>Metazoa</taxon>
        <taxon>Chordata</taxon>
        <taxon>Craniata</taxon>
        <taxon>Vertebrata</taxon>
        <taxon>Euteleostomi</taxon>
        <taxon>Actinopterygii</taxon>
        <taxon>Neopterygii</taxon>
        <taxon>Teleostei</taxon>
        <taxon>Protacanthopterygii</taxon>
        <taxon>Esociformes</taxon>
        <taxon>Umbridae</taxon>
        <taxon>Dallia</taxon>
    </lineage>
</organism>
<protein>
    <submittedName>
        <fullName evidence="1">Uncharacterized protein</fullName>
    </submittedName>
</protein>
<accession>A0ACC2H4R7</accession>